<gene>
    <name evidence="1" type="ORF">ACFFN1_02175</name>
</gene>
<organism evidence="1 2">
    <name type="scientific">Brevibacterium otitidis</name>
    <dbReference type="NCBI Taxonomy" id="53364"/>
    <lineage>
        <taxon>Bacteria</taxon>
        <taxon>Bacillati</taxon>
        <taxon>Actinomycetota</taxon>
        <taxon>Actinomycetes</taxon>
        <taxon>Micrococcales</taxon>
        <taxon>Brevibacteriaceae</taxon>
        <taxon>Brevibacterium</taxon>
    </lineage>
</organism>
<name>A0ABV5WYF2_9MICO</name>
<accession>A0ABV5WYF2</accession>
<proteinExistence type="predicted"/>
<reference evidence="1 2" key="1">
    <citation type="submission" date="2024-09" db="EMBL/GenBank/DDBJ databases">
        <authorList>
            <person name="Sun Q."/>
            <person name="Mori K."/>
        </authorList>
    </citation>
    <scope>NUCLEOTIDE SEQUENCE [LARGE SCALE GENOMIC DNA]</scope>
    <source>
        <strain evidence="1 2">JCM 11683</strain>
    </source>
</reference>
<sequence length="48" mass="5692">RTRIIGIPARIAHRARKLFLHLPRTWPWATEFSRLWQSTLGPPRTMPT</sequence>
<protein>
    <submittedName>
        <fullName evidence="1">IS1380 family transposase</fullName>
    </submittedName>
</protein>
<evidence type="ECO:0000313" key="1">
    <source>
        <dbReference type="EMBL" id="MFB9775227.1"/>
    </source>
</evidence>
<feature type="non-terminal residue" evidence="1">
    <location>
        <position position="1"/>
    </location>
</feature>
<evidence type="ECO:0000313" key="2">
    <source>
        <dbReference type="Proteomes" id="UP001589707"/>
    </source>
</evidence>
<keyword evidence="2" id="KW-1185">Reference proteome</keyword>
<dbReference type="EMBL" id="JBHMAU010000022">
    <property type="protein sequence ID" value="MFB9775227.1"/>
    <property type="molecule type" value="Genomic_DNA"/>
</dbReference>
<dbReference type="Proteomes" id="UP001589707">
    <property type="component" value="Unassembled WGS sequence"/>
</dbReference>
<comment type="caution">
    <text evidence="1">The sequence shown here is derived from an EMBL/GenBank/DDBJ whole genome shotgun (WGS) entry which is preliminary data.</text>
</comment>